<protein>
    <submittedName>
        <fullName evidence="2">Uncharacterized protein</fullName>
    </submittedName>
</protein>
<feature type="region of interest" description="Disordered" evidence="1">
    <location>
        <begin position="350"/>
        <end position="468"/>
    </location>
</feature>
<comment type="caution">
    <text evidence="2">The sequence shown here is derived from an EMBL/GenBank/DDBJ whole genome shotgun (WGS) entry which is preliminary data.</text>
</comment>
<feature type="region of interest" description="Disordered" evidence="1">
    <location>
        <begin position="123"/>
        <end position="147"/>
    </location>
</feature>
<sequence>MGGTEGSEKFANITEPIFLESEMEIEDRFNAQLDILLKKMDDWIMAIKGMKASAPKMTEMMIGEVPVITVEAPSQYMVVPASVEVEVTLPPTASDVADPTSAPLGSVFLTAGDVDEPHHWRRAASNTMPRRPRHAPAEASAALSRSGHPRQIHVVSAHADLQPRLFGRASRSARSNAAVHQIWRFAVGAFMPWGCVAPSARATSHAAPPGQAAPQPHRAVWCALAALRLIVVDARRAASSSALRRALTPRRPLVPTAWAINARFAALHHLQTADTILSLADGHRRGHLRTSFRPKGGTHVRLFVQRTWFMEFYPCFTLPGIHVLASSGMEPAVTSATSCVRSPEKRSACSVSASSTVPSPQLGMRPRAISRRRRARPGRRGRCGPRGEGEGGRVAVVHGHGKQQRDVELQGDDWEGQARGDAVEARGGVADAEHGEEDDQQGDGHQQQHGGEQAAAQAAPPPPLPTLLIYVGLGERHGGRVGREAGAGAGGRGHRSELAVVKSVLGIGWHKWIS</sequence>
<dbReference type="EMBL" id="JAAALK010000284">
    <property type="protein sequence ID" value="KAG8068368.1"/>
    <property type="molecule type" value="Genomic_DNA"/>
</dbReference>
<evidence type="ECO:0000313" key="3">
    <source>
        <dbReference type="Proteomes" id="UP000729402"/>
    </source>
</evidence>
<organism evidence="2 3">
    <name type="scientific">Zizania palustris</name>
    <name type="common">Northern wild rice</name>
    <dbReference type="NCBI Taxonomy" id="103762"/>
    <lineage>
        <taxon>Eukaryota</taxon>
        <taxon>Viridiplantae</taxon>
        <taxon>Streptophyta</taxon>
        <taxon>Embryophyta</taxon>
        <taxon>Tracheophyta</taxon>
        <taxon>Spermatophyta</taxon>
        <taxon>Magnoliopsida</taxon>
        <taxon>Liliopsida</taxon>
        <taxon>Poales</taxon>
        <taxon>Poaceae</taxon>
        <taxon>BOP clade</taxon>
        <taxon>Oryzoideae</taxon>
        <taxon>Oryzeae</taxon>
        <taxon>Zizaniinae</taxon>
        <taxon>Zizania</taxon>
    </lineage>
</organism>
<feature type="compositionally biased region" description="Basic residues" evidence="1">
    <location>
        <begin position="368"/>
        <end position="383"/>
    </location>
</feature>
<feature type="compositionally biased region" description="Low complexity" evidence="1">
    <location>
        <begin position="443"/>
        <end position="458"/>
    </location>
</feature>
<name>A0A8J5SB63_ZIZPA</name>
<reference evidence="2" key="1">
    <citation type="journal article" date="2021" name="bioRxiv">
        <title>Whole Genome Assembly and Annotation of Northern Wild Rice, Zizania palustris L., Supports a Whole Genome Duplication in the Zizania Genus.</title>
        <authorList>
            <person name="Haas M."/>
            <person name="Kono T."/>
            <person name="Macchietto M."/>
            <person name="Millas R."/>
            <person name="McGilp L."/>
            <person name="Shao M."/>
            <person name="Duquette J."/>
            <person name="Hirsch C.N."/>
            <person name="Kimball J."/>
        </authorList>
    </citation>
    <scope>NUCLEOTIDE SEQUENCE</scope>
    <source>
        <tissue evidence="2">Fresh leaf tissue</tissue>
    </source>
</reference>
<evidence type="ECO:0000313" key="2">
    <source>
        <dbReference type="EMBL" id="KAG8068368.1"/>
    </source>
</evidence>
<accession>A0A8J5SB63</accession>
<dbReference type="AlphaFoldDB" id="A0A8J5SB63"/>
<gene>
    <name evidence="2" type="ORF">GUJ93_ZPchr0005g14618</name>
</gene>
<dbReference type="Proteomes" id="UP000729402">
    <property type="component" value="Unassembled WGS sequence"/>
</dbReference>
<proteinExistence type="predicted"/>
<keyword evidence="3" id="KW-1185">Reference proteome</keyword>
<feature type="compositionally biased region" description="Polar residues" evidence="1">
    <location>
        <begin position="350"/>
        <end position="359"/>
    </location>
</feature>
<evidence type="ECO:0000256" key="1">
    <source>
        <dbReference type="SAM" id="MobiDB-lite"/>
    </source>
</evidence>
<reference evidence="2" key="2">
    <citation type="submission" date="2021-02" db="EMBL/GenBank/DDBJ databases">
        <authorList>
            <person name="Kimball J.A."/>
            <person name="Haas M.W."/>
            <person name="Macchietto M."/>
            <person name="Kono T."/>
            <person name="Duquette J."/>
            <person name="Shao M."/>
        </authorList>
    </citation>
    <scope>NUCLEOTIDE SEQUENCE</scope>
    <source>
        <tissue evidence="2">Fresh leaf tissue</tissue>
    </source>
</reference>